<feature type="transmembrane region" description="Helical" evidence="12">
    <location>
        <begin position="73"/>
        <end position="95"/>
    </location>
</feature>
<evidence type="ECO:0000256" key="1">
    <source>
        <dbReference type="ARBA" id="ARBA00004651"/>
    </source>
</evidence>
<gene>
    <name evidence="13" type="ORF">TMES_07295</name>
</gene>
<dbReference type="RefSeq" id="WP_158091200.1">
    <property type="nucleotide sequence ID" value="NZ_JFKA01000002.1"/>
</dbReference>
<keyword evidence="9 10" id="KW-0472">Membrane</keyword>
<accession>A0A1Y2L2N3</accession>
<evidence type="ECO:0000256" key="5">
    <source>
        <dbReference type="ARBA" id="ARBA00022692"/>
    </source>
</evidence>
<organism evidence="13 14">
    <name type="scientific">Thalassospira mesophila</name>
    <dbReference type="NCBI Taxonomy" id="1293891"/>
    <lineage>
        <taxon>Bacteria</taxon>
        <taxon>Pseudomonadati</taxon>
        <taxon>Pseudomonadota</taxon>
        <taxon>Alphaproteobacteria</taxon>
        <taxon>Rhodospirillales</taxon>
        <taxon>Thalassospiraceae</taxon>
        <taxon>Thalassospira</taxon>
    </lineage>
</organism>
<feature type="binding site" evidence="11">
    <location>
        <position position="435"/>
    </location>
    <ligand>
        <name>K(+)</name>
        <dbReference type="ChEBI" id="CHEBI:29103"/>
    </ligand>
</feature>
<dbReference type="AlphaFoldDB" id="A0A1Y2L2N3"/>
<keyword evidence="8 10" id="KW-0406">Ion transport</keyword>
<keyword evidence="5 12" id="KW-0812">Transmembrane</keyword>
<feature type="binding site" evidence="11">
    <location>
        <position position="115"/>
    </location>
    <ligand>
        <name>K(+)</name>
        <dbReference type="ChEBI" id="CHEBI:29103"/>
    </ligand>
</feature>
<name>A0A1Y2L2N3_9PROT</name>
<evidence type="ECO:0000256" key="12">
    <source>
        <dbReference type="SAM" id="Phobius"/>
    </source>
</evidence>
<evidence type="ECO:0000256" key="8">
    <source>
        <dbReference type="ARBA" id="ARBA00023065"/>
    </source>
</evidence>
<dbReference type="GO" id="GO:0005886">
    <property type="term" value="C:plasma membrane"/>
    <property type="evidence" value="ECO:0007669"/>
    <property type="project" value="UniProtKB-SubCell"/>
</dbReference>
<keyword evidence="7 12" id="KW-1133">Transmembrane helix</keyword>
<comment type="function">
    <text evidence="10">Low-affinity potassium transport system. Interacts with Trk system potassium uptake protein TrkA.</text>
</comment>
<dbReference type="EMBL" id="JFKA01000002">
    <property type="protein sequence ID" value="OSQ39748.1"/>
    <property type="molecule type" value="Genomic_DNA"/>
</dbReference>
<sequence>MTPFGSAVRFVLFVNGLLLLVLATAMVVPMLVDLGMANADWWAFAGSAGVCSFIGAALALSCRGLSDRLNARAGYLLTVSAWVLVSLFGSLPLYFSSLGLTFTDAYFETMSALTTTGSTVLSGLDDMAPGLLLWRSLMQWIGGVGIVVMAMMLLPMLRVGGMQLFRTESSDISGKPVARVVHMAALTVMVYVGLSVLCAIGYDLAGMGSFDAINHAMATIATGGYSTKDASMGYFNSVPIEIVGIVFMAAGALPLIFYAHLFTKGSRAFFQERQVVVFLGVLTGAVLLMTAWNVDANHMPLWHALRVSAFNVTSVLTDTGFATTDFGAWGSFATGLFFMLMIIGGCAGSTAGGIKIFRWQILWGGLVRQLRQMVRPNQILLTRYAGHAVDDQTILGVRNFFFIYMMTLLVLSVAVMATGPDFLSAITLVAQGMANAGPGLGTLGGPSGNFEALSDPTKWVLIGAMLLGRLELMTVYVLFIAEYWRD</sequence>
<dbReference type="GO" id="GO:0046872">
    <property type="term" value="F:metal ion binding"/>
    <property type="evidence" value="ECO:0007669"/>
    <property type="project" value="UniProtKB-KW"/>
</dbReference>
<keyword evidence="14" id="KW-1185">Reference proteome</keyword>
<feature type="transmembrane region" description="Helical" evidence="12">
    <location>
        <begin position="180"/>
        <end position="202"/>
    </location>
</feature>
<keyword evidence="10" id="KW-0997">Cell inner membrane</keyword>
<dbReference type="PANTHER" id="PTHR32024">
    <property type="entry name" value="TRK SYSTEM POTASSIUM UPTAKE PROTEIN TRKG-RELATED"/>
    <property type="match status" value="1"/>
</dbReference>
<evidence type="ECO:0000256" key="7">
    <source>
        <dbReference type="ARBA" id="ARBA00022989"/>
    </source>
</evidence>
<keyword evidence="2 10" id="KW-0813">Transport</keyword>
<feature type="transmembrane region" description="Helical" evidence="12">
    <location>
        <begin position="401"/>
        <end position="419"/>
    </location>
</feature>
<feature type="transmembrane region" description="Helical" evidence="12">
    <location>
        <begin position="459"/>
        <end position="481"/>
    </location>
</feature>
<keyword evidence="6 10" id="KW-0630">Potassium</keyword>
<evidence type="ECO:0000256" key="4">
    <source>
        <dbReference type="ARBA" id="ARBA00022538"/>
    </source>
</evidence>
<dbReference type="OrthoDB" id="9810952at2"/>
<dbReference type="InterPro" id="IPR004772">
    <property type="entry name" value="TrkH"/>
</dbReference>
<dbReference type="PANTHER" id="PTHR32024:SF3">
    <property type="entry name" value="TRK SYSTEM POTASSIUM UPTAKE PROTEIN"/>
    <property type="match status" value="1"/>
</dbReference>
<comment type="similarity">
    <text evidence="10">Belongs to the TrkH potassium transport family.</text>
</comment>
<comment type="subcellular location">
    <subcellularLocation>
        <location evidence="10">Cell inner membrane</location>
        <topology evidence="10">Multi-pass membrane protein</topology>
    </subcellularLocation>
    <subcellularLocation>
        <location evidence="1">Cell membrane</location>
        <topology evidence="1">Multi-pass membrane protein</topology>
    </subcellularLocation>
</comment>
<dbReference type="PIRSF" id="PIRSF006247">
    <property type="entry name" value="TrkH"/>
    <property type="match status" value="1"/>
</dbReference>
<evidence type="ECO:0000256" key="3">
    <source>
        <dbReference type="ARBA" id="ARBA00022475"/>
    </source>
</evidence>
<evidence type="ECO:0000256" key="10">
    <source>
        <dbReference type="PIRNR" id="PIRNR006247"/>
    </source>
</evidence>
<feature type="transmembrane region" description="Helical" evidence="12">
    <location>
        <begin position="326"/>
        <end position="348"/>
    </location>
</feature>
<feature type="transmembrane region" description="Helical" evidence="12">
    <location>
        <begin position="242"/>
        <end position="263"/>
    </location>
</feature>
<proteinExistence type="inferred from homology"/>
<feature type="binding site" evidence="11">
    <location>
        <position position="223"/>
    </location>
    <ligand>
        <name>K(+)</name>
        <dbReference type="ChEBI" id="CHEBI:29103"/>
    </ligand>
</feature>
<evidence type="ECO:0000256" key="11">
    <source>
        <dbReference type="PIRSR" id="PIRSR006247-1"/>
    </source>
</evidence>
<dbReference type="Proteomes" id="UP000193391">
    <property type="component" value="Unassembled WGS sequence"/>
</dbReference>
<keyword evidence="3 10" id="KW-1003">Cell membrane</keyword>
<feature type="transmembrane region" description="Helical" evidence="12">
    <location>
        <begin position="137"/>
        <end position="159"/>
    </location>
</feature>
<protein>
    <recommendedName>
        <fullName evidence="10">Trk system potassium uptake protein</fullName>
    </recommendedName>
</protein>
<evidence type="ECO:0000313" key="13">
    <source>
        <dbReference type="EMBL" id="OSQ39748.1"/>
    </source>
</evidence>
<evidence type="ECO:0000256" key="6">
    <source>
        <dbReference type="ARBA" id="ARBA00022958"/>
    </source>
</evidence>
<comment type="caution">
    <text evidence="13">The sequence shown here is derived from an EMBL/GenBank/DDBJ whole genome shotgun (WGS) entry which is preliminary data.</text>
</comment>
<evidence type="ECO:0000256" key="2">
    <source>
        <dbReference type="ARBA" id="ARBA00022448"/>
    </source>
</evidence>
<keyword evidence="11" id="KW-0479">Metal-binding</keyword>
<feature type="transmembrane region" description="Helical" evidence="12">
    <location>
        <begin position="275"/>
        <end position="294"/>
    </location>
</feature>
<evidence type="ECO:0000313" key="14">
    <source>
        <dbReference type="Proteomes" id="UP000193391"/>
    </source>
</evidence>
<dbReference type="InterPro" id="IPR003445">
    <property type="entry name" value="Cat_transpt"/>
</dbReference>
<feature type="binding site" evidence="11">
    <location>
        <position position="319"/>
    </location>
    <ligand>
        <name>K(+)</name>
        <dbReference type="ChEBI" id="CHEBI:29103"/>
    </ligand>
</feature>
<feature type="binding site" evidence="11">
    <location>
        <position position="116"/>
    </location>
    <ligand>
        <name>K(+)</name>
        <dbReference type="ChEBI" id="CHEBI:29103"/>
    </ligand>
</feature>
<keyword evidence="4 10" id="KW-0633">Potassium transport</keyword>
<reference evidence="13 14" key="1">
    <citation type="submission" date="2014-03" db="EMBL/GenBank/DDBJ databases">
        <title>The draft genome sequence of Thalassospira mesophila JCM 18969.</title>
        <authorList>
            <person name="Lai Q."/>
            <person name="Shao Z."/>
        </authorList>
    </citation>
    <scope>NUCLEOTIDE SEQUENCE [LARGE SCALE GENOMIC DNA]</scope>
    <source>
        <strain evidence="13 14">JCM 18969</strain>
    </source>
</reference>
<dbReference type="STRING" id="1293891.TMES_07295"/>
<evidence type="ECO:0000256" key="9">
    <source>
        <dbReference type="ARBA" id="ARBA00023136"/>
    </source>
</evidence>
<dbReference type="Pfam" id="PF02386">
    <property type="entry name" value="TrkH"/>
    <property type="match status" value="1"/>
</dbReference>
<feature type="transmembrane region" description="Helical" evidence="12">
    <location>
        <begin position="41"/>
        <end position="61"/>
    </location>
</feature>
<dbReference type="GO" id="GO:0015379">
    <property type="term" value="F:potassium:chloride symporter activity"/>
    <property type="evidence" value="ECO:0007669"/>
    <property type="project" value="InterPro"/>
</dbReference>